<dbReference type="Gene3D" id="3.40.50.300">
    <property type="entry name" value="P-loop containing nucleotide triphosphate hydrolases"/>
    <property type="match status" value="1"/>
</dbReference>
<keyword evidence="1" id="KW-0472">Membrane</keyword>
<keyword evidence="1" id="KW-0812">Transmembrane</keyword>
<evidence type="ECO:0000256" key="1">
    <source>
        <dbReference type="SAM" id="Phobius"/>
    </source>
</evidence>
<dbReference type="InterPro" id="IPR027417">
    <property type="entry name" value="P-loop_NTPase"/>
</dbReference>
<protein>
    <recommendedName>
        <fullName evidence="2">Death domain-containing protein</fullName>
    </recommendedName>
</protein>
<feature type="domain" description="Death" evidence="2">
    <location>
        <begin position="259"/>
        <end position="334"/>
    </location>
</feature>
<dbReference type="SUPFAM" id="SSF47986">
    <property type="entry name" value="DEATH domain"/>
    <property type="match status" value="1"/>
</dbReference>
<evidence type="ECO:0000259" key="2">
    <source>
        <dbReference type="PROSITE" id="PS50017"/>
    </source>
</evidence>
<dbReference type="CDD" id="cd01670">
    <property type="entry name" value="Death"/>
    <property type="match status" value="1"/>
</dbReference>
<reference evidence="3" key="1">
    <citation type="submission" date="2017-05" db="UniProtKB">
        <authorList>
            <consortium name="EnsemblMetazoa"/>
        </authorList>
    </citation>
    <scope>IDENTIFICATION</scope>
</reference>
<feature type="transmembrane region" description="Helical" evidence="1">
    <location>
        <begin position="1091"/>
        <end position="1111"/>
    </location>
</feature>
<dbReference type="SUPFAM" id="SSF52540">
    <property type="entry name" value="P-loop containing nucleoside triphosphate hydrolases"/>
    <property type="match status" value="1"/>
</dbReference>
<dbReference type="InterPro" id="IPR000488">
    <property type="entry name" value="Death_dom"/>
</dbReference>
<sequence length="1139" mass="127926">MSRTIRVRKTDLSPTMVRWSGPVRFLGTADPTAIRTDPHSSNAPYRARISHLAGRPAGAAVLFREGRVCPSVLFYNNNHMEHRCRCVNGVGSNTEYEGCLLYEEKGLNDYAAIFTVAKDGDTLHNYIGRKHPGAEIGHYIYFTFVGDYIQLKFDTPQERVYTAGWSIKPDTEPCQIKRSHVDKVGKPGDHDPPSCSISVRATLDAVPRLRYTISVEGVVIVFGLDTVVIRRTLRIPVLHIEDLKFVLDSLNEALLSQKEWKPLGDALGLYHHTLLAIEHNNRGIDQYCLRECLEKWLNRADNVDARGGPTIISLHNALESIDEKAAADYIRKNIINKGSAELRHYCEALKTIVTCRLTKAVVQGEARVGKTAFRSLLLDEKYVKASTGIAEPRVGIHCYTERKSRHSRDTGKRYEPLSVTELEEIVKNALKSRAIQKVTSSPIENQVSKNIDEMPKGNGTTDLGNETTDEAGNGFVKGNEATDGPGNEEKVLGDGNKSLLSKEVENVLDEVQKCSGKENRLEGAQWLYLIDTGGQIAFQKLLPIFMPFAQVLILVVNISKDLSSGSTVGMNIEGKHHSDGSRYSLPVEEVVKQIISSIASGMQHFRHSYKDCKVLQDLVPEKLQILTIGTHGDKCCDVAESKRILKKKLDEIIEENDDCKFVEDDSVCIHVHEIDGRIAAKAIEKRKNDVTTESSLKMADYVLEKNGKDIKIHFFYYFFDIVLRVAAKEGCGVLRLSTCKSLGEDLKLEEKEVIESLNFLHHINSIIYYHDSKVFDDNLVFVDIGSLIGILKQLVGRVYNTHLNRKDKDSIIKGIISKSKFEEICENQLDCIKKELKVDDIAMKLLNLFVELSIATPIDDEYFIPALLPVRDVTDITPYKDREPLLFYFKKATPMGLFCSVVTCLLSWSCYKIASIESNFSNHIKLEYHTKGIASFRLYLVEQVNCIEVHCEQQRGEGIVREDLKKAINFAAKKHNLSDSHSDPDIRFYCPCKRGPGSAGSGTGRGGITKRKKKHMATVENVTKSTLSVERHIFRCSEKDNVCEFDEKKKWNSWLDNFALVNSQMIIMIIGSLLLLLSIAGVVEYYCHDTVLLMTIPVGVAASLLLLKGLLKWEIYEFNLPLALTILLLIAVQTAWLLN</sequence>
<evidence type="ECO:0000313" key="3">
    <source>
        <dbReference type="EnsemblMetazoa" id="Aqu2.1.14946_001"/>
    </source>
</evidence>
<feature type="transmembrane region" description="Helical" evidence="1">
    <location>
        <begin position="1058"/>
        <end position="1079"/>
    </location>
</feature>
<feature type="transmembrane region" description="Helical" evidence="1">
    <location>
        <begin position="1118"/>
        <end position="1138"/>
    </location>
</feature>
<dbReference type="Gene3D" id="1.10.533.10">
    <property type="entry name" value="Death Domain, Fas"/>
    <property type="match status" value="1"/>
</dbReference>
<dbReference type="GO" id="GO:0007165">
    <property type="term" value="P:signal transduction"/>
    <property type="evidence" value="ECO:0007669"/>
    <property type="project" value="InterPro"/>
</dbReference>
<feature type="transmembrane region" description="Helical" evidence="1">
    <location>
        <begin position="892"/>
        <end position="911"/>
    </location>
</feature>
<organism evidence="3">
    <name type="scientific">Amphimedon queenslandica</name>
    <name type="common">Sponge</name>
    <dbReference type="NCBI Taxonomy" id="400682"/>
    <lineage>
        <taxon>Eukaryota</taxon>
        <taxon>Metazoa</taxon>
        <taxon>Porifera</taxon>
        <taxon>Demospongiae</taxon>
        <taxon>Heteroscleromorpha</taxon>
        <taxon>Haplosclerida</taxon>
        <taxon>Niphatidae</taxon>
        <taxon>Amphimedon</taxon>
    </lineage>
</organism>
<dbReference type="InterPro" id="IPR011029">
    <property type="entry name" value="DEATH-like_dom_sf"/>
</dbReference>
<proteinExistence type="predicted"/>
<keyword evidence="1" id="KW-1133">Transmembrane helix</keyword>
<dbReference type="PROSITE" id="PS50017">
    <property type="entry name" value="DEATH_DOMAIN"/>
    <property type="match status" value="1"/>
</dbReference>
<dbReference type="InParanoid" id="A0A1X7TJB8"/>
<dbReference type="EnsemblMetazoa" id="Aqu2.1.14946_001">
    <property type="protein sequence ID" value="Aqu2.1.14946_001"/>
    <property type="gene ID" value="Aqu2.1.14946"/>
</dbReference>
<accession>A0A1X7TJB8</accession>
<name>A0A1X7TJB8_AMPQE</name>
<dbReference type="AlphaFoldDB" id="A0A1X7TJB8"/>